<evidence type="ECO:0000313" key="2">
    <source>
        <dbReference type="Proteomes" id="UP001521209"/>
    </source>
</evidence>
<comment type="caution">
    <text evidence="1">The sequence shown here is derived from an EMBL/GenBank/DDBJ whole genome shotgun (WGS) entry which is preliminary data.</text>
</comment>
<sequence length="172" mass="19565">MLERQGWQLYAHPLFLDQLERLMASVERARRSDPEGWRSKADARLLAALKSLILDRIPRAPLSPEFRQGNTLGKDRRHWFRAKFGGNRFRLFFRADSQAHVIVYAWVNDRDTLRKAGAGTDPYAVFARMLANGNPPDDWPALVAGSRDNLSEALHRFDDIPDVPPGNADETA</sequence>
<dbReference type="EMBL" id="JAKGBZ010000063">
    <property type="protein sequence ID" value="MCF3948602.1"/>
    <property type="molecule type" value="Genomic_DNA"/>
</dbReference>
<proteinExistence type="predicted"/>
<accession>A0ABS9E0Q8</accession>
<gene>
    <name evidence="1" type="ORF">L2A60_18220</name>
</gene>
<organism evidence="1 2">
    <name type="scientific">Acidiphilium iwatense</name>
    <dbReference type="NCBI Taxonomy" id="768198"/>
    <lineage>
        <taxon>Bacteria</taxon>
        <taxon>Pseudomonadati</taxon>
        <taxon>Pseudomonadota</taxon>
        <taxon>Alphaproteobacteria</taxon>
        <taxon>Acetobacterales</taxon>
        <taxon>Acidocellaceae</taxon>
        <taxon>Acidiphilium</taxon>
    </lineage>
</organism>
<name>A0ABS9E0Q8_9PROT</name>
<reference evidence="1 2" key="1">
    <citation type="submission" date="2022-01" db="EMBL/GenBank/DDBJ databases">
        <authorList>
            <person name="Won M."/>
            <person name="Kim S.-J."/>
            <person name="Kwon S.-W."/>
        </authorList>
    </citation>
    <scope>NUCLEOTIDE SEQUENCE [LARGE SCALE GENOMIC DNA]</scope>
    <source>
        <strain evidence="1 2">KCTC 23505</strain>
    </source>
</reference>
<dbReference type="Proteomes" id="UP001521209">
    <property type="component" value="Unassembled WGS sequence"/>
</dbReference>
<dbReference type="Pfam" id="PF11663">
    <property type="entry name" value="Toxin_YhaV"/>
    <property type="match status" value="1"/>
</dbReference>
<keyword evidence="2" id="KW-1185">Reference proteome</keyword>
<dbReference type="RefSeq" id="WP_235705910.1">
    <property type="nucleotide sequence ID" value="NZ_JAKGBZ010000063.1"/>
</dbReference>
<protein>
    <submittedName>
        <fullName evidence="1">Type II toxin-antitoxin system YhaV family toxin</fullName>
    </submittedName>
</protein>
<evidence type="ECO:0000313" key="1">
    <source>
        <dbReference type="EMBL" id="MCF3948602.1"/>
    </source>
</evidence>
<dbReference type="InterPro" id="IPR021679">
    <property type="entry name" value="Toxin_endonuclease_YhaV"/>
</dbReference>